<proteinExistence type="predicted"/>
<evidence type="ECO:0000256" key="1">
    <source>
        <dbReference type="SAM" id="Phobius"/>
    </source>
</evidence>
<dbReference type="Gramene" id="ERN12090">
    <property type="protein sequence ID" value="ERN12090"/>
    <property type="gene ID" value="AMTR_s00035p00232540"/>
</dbReference>
<dbReference type="EMBL" id="KI392639">
    <property type="protein sequence ID" value="ERN12090.1"/>
    <property type="molecule type" value="Genomic_DNA"/>
</dbReference>
<dbReference type="AlphaFoldDB" id="W1PXE3"/>
<accession>W1PXE3</accession>
<evidence type="ECO:0000313" key="2">
    <source>
        <dbReference type="EMBL" id="ERN12090.1"/>
    </source>
</evidence>
<feature type="transmembrane region" description="Helical" evidence="1">
    <location>
        <begin position="51"/>
        <end position="76"/>
    </location>
</feature>
<keyword evidence="1" id="KW-0812">Transmembrane</keyword>
<sequence length="147" mass="16456">MGTSPPAVRHSMVPPPLLNYHYFIPNMTQEASVVFSQAFNNVSDLFHFKTLVFFLISAKGIIGSLGSTLGAALLLIDKQNGKYRILQWRSTQESNQRAGSFSKDNPLAETNWSLNSILPKRRRGDGNEYSVIQGNLLPSFPVDMNRR</sequence>
<keyword evidence="1" id="KW-1133">Transmembrane helix</keyword>
<reference evidence="3" key="1">
    <citation type="journal article" date="2013" name="Science">
        <title>The Amborella genome and the evolution of flowering plants.</title>
        <authorList>
            <consortium name="Amborella Genome Project"/>
        </authorList>
    </citation>
    <scope>NUCLEOTIDE SEQUENCE [LARGE SCALE GENOMIC DNA]</scope>
</reference>
<evidence type="ECO:0000313" key="3">
    <source>
        <dbReference type="Proteomes" id="UP000017836"/>
    </source>
</evidence>
<dbReference type="HOGENOM" id="CLU_1770551_0_0_1"/>
<name>W1PXE3_AMBTC</name>
<keyword evidence="1" id="KW-0472">Membrane</keyword>
<protein>
    <submittedName>
        <fullName evidence="2">Uncharacterized protein</fullName>
    </submittedName>
</protein>
<organism evidence="2 3">
    <name type="scientific">Amborella trichopoda</name>
    <dbReference type="NCBI Taxonomy" id="13333"/>
    <lineage>
        <taxon>Eukaryota</taxon>
        <taxon>Viridiplantae</taxon>
        <taxon>Streptophyta</taxon>
        <taxon>Embryophyta</taxon>
        <taxon>Tracheophyta</taxon>
        <taxon>Spermatophyta</taxon>
        <taxon>Magnoliopsida</taxon>
        <taxon>Amborellales</taxon>
        <taxon>Amborellaceae</taxon>
        <taxon>Amborella</taxon>
    </lineage>
</organism>
<keyword evidence="3" id="KW-1185">Reference proteome</keyword>
<dbReference type="Proteomes" id="UP000017836">
    <property type="component" value="Unassembled WGS sequence"/>
</dbReference>
<gene>
    <name evidence="2" type="ORF">AMTR_s00035p00232540</name>
</gene>